<dbReference type="Proteomes" id="UP000239936">
    <property type="component" value="Unassembled WGS sequence"/>
</dbReference>
<sequence length="89" mass="9734">MYENAPCGYHTITPDGRIIEMNETALALLGRTRKDTLINSTSMTLLTTKGQALLAEQIQALKRGAAAPIELHFTRTDGSRLPVLHSVTQ</sequence>
<dbReference type="SUPFAM" id="SSF55785">
    <property type="entry name" value="PYP-like sensor domain (PAS domain)"/>
    <property type="match status" value="1"/>
</dbReference>
<dbReference type="Gene3D" id="3.30.450.20">
    <property type="entry name" value="PAS domain"/>
    <property type="match status" value="1"/>
</dbReference>
<keyword evidence="3" id="KW-1185">Reference proteome</keyword>
<dbReference type="InterPro" id="IPR035965">
    <property type="entry name" value="PAS-like_dom_sf"/>
</dbReference>
<dbReference type="NCBIfam" id="TIGR00229">
    <property type="entry name" value="sensory_box"/>
    <property type="match status" value="1"/>
</dbReference>
<evidence type="ECO:0000313" key="3">
    <source>
        <dbReference type="Proteomes" id="UP000239936"/>
    </source>
</evidence>
<dbReference type="PROSITE" id="PS50112">
    <property type="entry name" value="PAS"/>
    <property type="match status" value="1"/>
</dbReference>
<proteinExistence type="predicted"/>
<dbReference type="RefSeq" id="WP_146108728.1">
    <property type="nucleotide sequence ID" value="NZ_PPGH01000031.1"/>
</dbReference>
<feature type="domain" description="PAS" evidence="1">
    <location>
        <begin position="1"/>
        <end position="65"/>
    </location>
</feature>
<protein>
    <submittedName>
        <fullName evidence="2">Sulfotransferase</fullName>
    </submittedName>
</protein>
<feature type="non-terminal residue" evidence="2">
    <location>
        <position position="89"/>
    </location>
</feature>
<gene>
    <name evidence="2" type="ORF">CXB77_05895</name>
</gene>
<dbReference type="OrthoDB" id="6366277at2"/>
<comment type="caution">
    <text evidence="2">The sequence shown here is derived from an EMBL/GenBank/DDBJ whole genome shotgun (WGS) entry which is preliminary data.</text>
</comment>
<reference evidence="2 3" key="1">
    <citation type="submission" date="2018-01" db="EMBL/GenBank/DDBJ databases">
        <title>The complete genome sequence of Chromatium okenii LaCa, a purple sulfur bacterium with a turbulent life.</title>
        <authorList>
            <person name="Luedin S.M."/>
            <person name="Liechti N."/>
            <person name="Storelli N."/>
            <person name="Danza F."/>
            <person name="Wittwer M."/>
            <person name="Pothier J.F."/>
            <person name="Tonolla M.A."/>
        </authorList>
    </citation>
    <scope>NUCLEOTIDE SEQUENCE [LARGE SCALE GENOMIC DNA]</scope>
    <source>
        <strain evidence="2 3">LaCa</strain>
    </source>
</reference>
<evidence type="ECO:0000259" key="1">
    <source>
        <dbReference type="PROSITE" id="PS50112"/>
    </source>
</evidence>
<keyword evidence="2" id="KW-0808">Transferase</keyword>
<accession>A0A2S7XTN6</accession>
<dbReference type="CDD" id="cd00130">
    <property type="entry name" value="PAS"/>
    <property type="match status" value="1"/>
</dbReference>
<dbReference type="InterPro" id="IPR000014">
    <property type="entry name" value="PAS"/>
</dbReference>
<dbReference type="GO" id="GO:0016740">
    <property type="term" value="F:transferase activity"/>
    <property type="evidence" value="ECO:0007669"/>
    <property type="project" value="UniProtKB-KW"/>
</dbReference>
<name>A0A2S7XTN6_9GAMM</name>
<dbReference type="Pfam" id="PF13426">
    <property type="entry name" value="PAS_9"/>
    <property type="match status" value="1"/>
</dbReference>
<dbReference type="AlphaFoldDB" id="A0A2S7XTN6"/>
<dbReference type="EMBL" id="PPGH01000031">
    <property type="protein sequence ID" value="PQJ96791.1"/>
    <property type="molecule type" value="Genomic_DNA"/>
</dbReference>
<evidence type="ECO:0000313" key="2">
    <source>
        <dbReference type="EMBL" id="PQJ96791.1"/>
    </source>
</evidence>
<organism evidence="2 3">
    <name type="scientific">Chromatium okenii</name>
    <dbReference type="NCBI Taxonomy" id="61644"/>
    <lineage>
        <taxon>Bacteria</taxon>
        <taxon>Pseudomonadati</taxon>
        <taxon>Pseudomonadota</taxon>
        <taxon>Gammaproteobacteria</taxon>
        <taxon>Chromatiales</taxon>
        <taxon>Chromatiaceae</taxon>
        <taxon>Chromatium</taxon>
    </lineage>
</organism>